<comment type="caution">
    <text evidence="2">The sequence shown here is derived from an EMBL/GenBank/DDBJ whole genome shotgun (WGS) entry which is preliminary data.</text>
</comment>
<feature type="compositionally biased region" description="Gly residues" evidence="1">
    <location>
        <begin position="19"/>
        <end position="34"/>
    </location>
</feature>
<evidence type="ECO:0000313" key="3">
    <source>
        <dbReference type="Proteomes" id="UP000324222"/>
    </source>
</evidence>
<accession>A0A5B7FLU5</accession>
<name>A0A5B7FLU5_PORTR</name>
<proteinExistence type="predicted"/>
<sequence>MNHVCCLHCEETPSTPGNTRGGGGGFGGDGGGVGRIRPASLPATGPPGRDARFKGSRGCLENEGLVGFLVPNGLCRAGGWRRLGADSEIWTSDHRMHRTRNSNE</sequence>
<evidence type="ECO:0000256" key="1">
    <source>
        <dbReference type="SAM" id="MobiDB-lite"/>
    </source>
</evidence>
<feature type="region of interest" description="Disordered" evidence="1">
    <location>
        <begin position="14"/>
        <end position="50"/>
    </location>
</feature>
<reference evidence="2 3" key="1">
    <citation type="submission" date="2019-05" db="EMBL/GenBank/DDBJ databases">
        <title>Another draft genome of Portunus trituberculatus and its Hox gene families provides insights of decapod evolution.</title>
        <authorList>
            <person name="Jeong J.-H."/>
            <person name="Song I."/>
            <person name="Kim S."/>
            <person name="Choi T."/>
            <person name="Kim D."/>
            <person name="Ryu S."/>
            <person name="Kim W."/>
        </authorList>
    </citation>
    <scope>NUCLEOTIDE SEQUENCE [LARGE SCALE GENOMIC DNA]</scope>
    <source>
        <tissue evidence="2">Muscle</tissue>
    </source>
</reference>
<dbReference type="Proteomes" id="UP000324222">
    <property type="component" value="Unassembled WGS sequence"/>
</dbReference>
<dbReference type="AlphaFoldDB" id="A0A5B7FLU5"/>
<gene>
    <name evidence="2" type="ORF">E2C01_040012</name>
</gene>
<protein>
    <submittedName>
        <fullName evidence="2">Uncharacterized protein</fullName>
    </submittedName>
</protein>
<organism evidence="2 3">
    <name type="scientific">Portunus trituberculatus</name>
    <name type="common">Swimming crab</name>
    <name type="synonym">Neptunus trituberculatus</name>
    <dbReference type="NCBI Taxonomy" id="210409"/>
    <lineage>
        <taxon>Eukaryota</taxon>
        <taxon>Metazoa</taxon>
        <taxon>Ecdysozoa</taxon>
        <taxon>Arthropoda</taxon>
        <taxon>Crustacea</taxon>
        <taxon>Multicrustacea</taxon>
        <taxon>Malacostraca</taxon>
        <taxon>Eumalacostraca</taxon>
        <taxon>Eucarida</taxon>
        <taxon>Decapoda</taxon>
        <taxon>Pleocyemata</taxon>
        <taxon>Brachyura</taxon>
        <taxon>Eubrachyura</taxon>
        <taxon>Portunoidea</taxon>
        <taxon>Portunidae</taxon>
        <taxon>Portuninae</taxon>
        <taxon>Portunus</taxon>
    </lineage>
</organism>
<evidence type="ECO:0000313" key="2">
    <source>
        <dbReference type="EMBL" id="MPC46297.1"/>
    </source>
</evidence>
<dbReference type="EMBL" id="VSRR010007141">
    <property type="protein sequence ID" value="MPC46297.1"/>
    <property type="molecule type" value="Genomic_DNA"/>
</dbReference>
<keyword evidence="3" id="KW-1185">Reference proteome</keyword>